<evidence type="ECO:0000313" key="3">
    <source>
        <dbReference type="EMBL" id="MFC7337574.1"/>
    </source>
</evidence>
<dbReference type="EMBL" id="JBHTBS010000004">
    <property type="protein sequence ID" value="MFC7337574.1"/>
    <property type="molecule type" value="Genomic_DNA"/>
</dbReference>
<dbReference type="Gene3D" id="2.60.120.260">
    <property type="entry name" value="Galactose-binding domain-like"/>
    <property type="match status" value="1"/>
</dbReference>
<dbReference type="Proteomes" id="UP001596472">
    <property type="component" value="Unassembled WGS sequence"/>
</dbReference>
<evidence type="ECO:0000256" key="1">
    <source>
        <dbReference type="SAM" id="MobiDB-lite"/>
    </source>
</evidence>
<dbReference type="PROSITE" id="PS51257">
    <property type="entry name" value="PROKAR_LIPOPROTEIN"/>
    <property type="match status" value="1"/>
</dbReference>
<keyword evidence="4" id="KW-1185">Reference proteome</keyword>
<reference evidence="4" key="1">
    <citation type="journal article" date="2019" name="Int. J. Syst. Evol. Microbiol.">
        <title>The Global Catalogue of Microorganisms (GCM) 10K type strain sequencing project: providing services to taxonomists for standard genome sequencing and annotation.</title>
        <authorList>
            <consortium name="The Broad Institute Genomics Platform"/>
            <consortium name="The Broad Institute Genome Sequencing Center for Infectious Disease"/>
            <person name="Wu L."/>
            <person name="Ma J."/>
        </authorList>
    </citation>
    <scope>NUCLEOTIDE SEQUENCE [LARGE SCALE GENOMIC DNA]</scope>
    <source>
        <strain evidence="4">CGMCC 4.1467</strain>
    </source>
</reference>
<feature type="compositionally biased region" description="Low complexity" evidence="1">
    <location>
        <begin position="27"/>
        <end position="47"/>
    </location>
</feature>
<dbReference type="InterPro" id="IPR000421">
    <property type="entry name" value="FA58C"/>
</dbReference>
<dbReference type="InterPro" id="IPR008979">
    <property type="entry name" value="Galactose-bd-like_sf"/>
</dbReference>
<name>A0ABW2L5C7_9BACT</name>
<dbReference type="SUPFAM" id="SSF49785">
    <property type="entry name" value="Galactose-binding domain-like"/>
    <property type="match status" value="1"/>
</dbReference>
<sequence length="245" mass="25831">MKASKILAIVGLPAALIISSCKSESGGAATDSGDAAPASDAAATSSGVEGGVPLVSELPPELIEGTPVAMKVPNLLQAPTAAPVFNVPEGTELLSAGKPVTASDDLPLIGELDLITDGDKEAGEGYFVEILDGLQWVQIDLEKSADISAIWVWHFHSQKRAYNDVIVQISDDAEFKTGVTTVFNNDYDDSSGLGKGGDRPYVESRFGHIIDGKGTKGRYVRLYSQGNTSNDMNHYIEVEVYGKAS</sequence>
<evidence type="ECO:0000259" key="2">
    <source>
        <dbReference type="PROSITE" id="PS50022"/>
    </source>
</evidence>
<gene>
    <name evidence="3" type="ORF">ACFQY0_10330</name>
</gene>
<organism evidence="3 4">
    <name type="scientific">Haloferula chungangensis</name>
    <dbReference type="NCBI Taxonomy" id="1048331"/>
    <lineage>
        <taxon>Bacteria</taxon>
        <taxon>Pseudomonadati</taxon>
        <taxon>Verrucomicrobiota</taxon>
        <taxon>Verrucomicrobiia</taxon>
        <taxon>Verrucomicrobiales</taxon>
        <taxon>Verrucomicrobiaceae</taxon>
        <taxon>Haloferula</taxon>
    </lineage>
</organism>
<dbReference type="RefSeq" id="WP_379711984.1">
    <property type="nucleotide sequence ID" value="NZ_JBHTBS010000004.1"/>
</dbReference>
<evidence type="ECO:0000313" key="4">
    <source>
        <dbReference type="Proteomes" id="UP001596472"/>
    </source>
</evidence>
<feature type="region of interest" description="Disordered" evidence="1">
    <location>
        <begin position="27"/>
        <end position="50"/>
    </location>
</feature>
<feature type="domain" description="F5/8 type C" evidence="2">
    <location>
        <begin position="80"/>
        <end position="243"/>
    </location>
</feature>
<accession>A0ABW2L5C7</accession>
<comment type="caution">
    <text evidence="3">The sequence shown here is derived from an EMBL/GenBank/DDBJ whole genome shotgun (WGS) entry which is preliminary data.</text>
</comment>
<protein>
    <recommendedName>
        <fullName evidence="2">F5/8 type C domain-containing protein</fullName>
    </recommendedName>
</protein>
<dbReference type="PROSITE" id="PS50022">
    <property type="entry name" value="FA58C_3"/>
    <property type="match status" value="1"/>
</dbReference>
<proteinExistence type="predicted"/>